<organism evidence="21 22">
    <name type="scientific">Pomacea canaliculata</name>
    <name type="common">Golden apple snail</name>
    <dbReference type="NCBI Taxonomy" id="400727"/>
    <lineage>
        <taxon>Eukaryota</taxon>
        <taxon>Metazoa</taxon>
        <taxon>Spiralia</taxon>
        <taxon>Lophotrochozoa</taxon>
        <taxon>Mollusca</taxon>
        <taxon>Gastropoda</taxon>
        <taxon>Caenogastropoda</taxon>
        <taxon>Architaenioglossa</taxon>
        <taxon>Ampullarioidea</taxon>
        <taxon>Ampullariidae</taxon>
        <taxon>Pomacea</taxon>
    </lineage>
</organism>
<dbReference type="EMBL" id="PZQS01000001">
    <property type="protein sequence ID" value="PVD38363.1"/>
    <property type="molecule type" value="Genomic_DNA"/>
</dbReference>
<evidence type="ECO:0000256" key="8">
    <source>
        <dbReference type="ARBA" id="ARBA00022553"/>
    </source>
</evidence>
<keyword evidence="10" id="KW-0808">Transferase</keyword>
<comment type="similarity">
    <text evidence="5">Belongs to the MGMT family.</text>
</comment>
<keyword evidence="9" id="KW-0489">Methyltransferase</keyword>
<evidence type="ECO:0000256" key="10">
    <source>
        <dbReference type="ARBA" id="ARBA00022679"/>
    </source>
</evidence>
<reference evidence="21 22" key="1">
    <citation type="submission" date="2018-04" db="EMBL/GenBank/DDBJ databases">
        <title>The genome of golden apple snail Pomacea canaliculata provides insight into stress tolerance and invasive adaptation.</title>
        <authorList>
            <person name="Liu C."/>
            <person name="Liu B."/>
            <person name="Ren Y."/>
            <person name="Zhang Y."/>
            <person name="Wang H."/>
            <person name="Li S."/>
            <person name="Jiang F."/>
            <person name="Yin L."/>
            <person name="Zhang G."/>
            <person name="Qian W."/>
            <person name="Fan W."/>
        </authorList>
    </citation>
    <scope>NUCLEOTIDE SEQUENCE [LARGE SCALE GENOMIC DNA]</scope>
    <source>
        <strain evidence="21">SZHN2017</strain>
        <tissue evidence="21">Muscle</tissue>
    </source>
</reference>
<comment type="function">
    <text evidence="3">Involved in the cellular defense against the biological effects of O6-methylguanine (O6-MeG) and O4-methylthymine (O4-MeT) in DNA. Repairs the methylated nucleobase in DNA by stoichiometrically transferring the methyl group to a cysteine residue in the enzyme. This is a suicide reaction: the enzyme is irreversibly inactivated.</text>
</comment>
<dbReference type="PANTHER" id="PTHR46460:SF1">
    <property type="entry name" value="METHYLATED-DNA--PROTEIN-CYSTEINE METHYLTRANSFERASE"/>
    <property type="match status" value="1"/>
</dbReference>
<dbReference type="InterPro" id="IPR001497">
    <property type="entry name" value="MethylDNA_cys_MeTrfase_AS"/>
</dbReference>
<evidence type="ECO:0000256" key="12">
    <source>
        <dbReference type="ARBA" id="ARBA00022763"/>
    </source>
</evidence>
<dbReference type="STRING" id="400727.A0A2T7PY63"/>
<evidence type="ECO:0000256" key="1">
    <source>
        <dbReference type="ARBA" id="ARBA00001286"/>
    </source>
</evidence>
<keyword evidence="8" id="KW-0597">Phosphoprotein</keyword>
<dbReference type="PANTHER" id="PTHR46460">
    <property type="entry name" value="METHYLATED-DNA--PROTEIN-CYSTEINE METHYLTRANSFERASE"/>
    <property type="match status" value="1"/>
</dbReference>
<keyword evidence="11" id="KW-0479">Metal-binding</keyword>
<evidence type="ECO:0000256" key="18">
    <source>
        <dbReference type="ARBA" id="ARBA00031621"/>
    </source>
</evidence>
<keyword evidence="22" id="KW-1185">Reference proteome</keyword>
<dbReference type="CDD" id="cd06445">
    <property type="entry name" value="ATase"/>
    <property type="match status" value="1"/>
</dbReference>
<dbReference type="Pfam" id="PF01035">
    <property type="entry name" value="DNA_binding_1"/>
    <property type="match status" value="1"/>
</dbReference>
<evidence type="ECO:0000256" key="3">
    <source>
        <dbReference type="ARBA" id="ARBA00003317"/>
    </source>
</evidence>
<dbReference type="EC" id="2.1.1.63" evidence="6"/>
<evidence type="ECO:0000256" key="7">
    <source>
        <dbReference type="ARBA" id="ARBA00015377"/>
    </source>
</evidence>
<comment type="catalytic activity">
    <reaction evidence="1">
        <text>a 4-O-methyl-thymidine in DNA + L-cysteinyl-[protein] = a thymidine in DNA + S-methyl-L-cysteinyl-[protein]</text>
        <dbReference type="Rhea" id="RHEA:53428"/>
        <dbReference type="Rhea" id="RHEA-COMP:10131"/>
        <dbReference type="Rhea" id="RHEA-COMP:10132"/>
        <dbReference type="Rhea" id="RHEA-COMP:13555"/>
        <dbReference type="Rhea" id="RHEA-COMP:13556"/>
        <dbReference type="ChEBI" id="CHEBI:29950"/>
        <dbReference type="ChEBI" id="CHEBI:82612"/>
        <dbReference type="ChEBI" id="CHEBI:137386"/>
        <dbReference type="ChEBI" id="CHEBI:137387"/>
        <dbReference type="EC" id="2.1.1.63"/>
    </reaction>
</comment>
<dbReference type="SUPFAM" id="SSF53155">
    <property type="entry name" value="Methylated DNA-protein cysteine methyltransferase domain"/>
    <property type="match status" value="1"/>
</dbReference>
<dbReference type="GO" id="GO:0032259">
    <property type="term" value="P:methylation"/>
    <property type="evidence" value="ECO:0007669"/>
    <property type="project" value="UniProtKB-KW"/>
</dbReference>
<dbReference type="PROSITE" id="PS00374">
    <property type="entry name" value="MGMT"/>
    <property type="match status" value="1"/>
</dbReference>
<evidence type="ECO:0000256" key="11">
    <source>
        <dbReference type="ARBA" id="ARBA00022723"/>
    </source>
</evidence>
<keyword evidence="15" id="KW-0234">DNA repair</keyword>
<evidence type="ECO:0000256" key="9">
    <source>
        <dbReference type="ARBA" id="ARBA00022603"/>
    </source>
</evidence>
<dbReference type="FunFam" id="1.10.10.10:FF:000214">
    <property type="entry name" value="Methylated-DNA--protein-cysteine methyltransferase"/>
    <property type="match status" value="1"/>
</dbReference>
<dbReference type="GO" id="GO:0003908">
    <property type="term" value="F:methylated-DNA-[protein]-cysteine S-methyltransferase activity"/>
    <property type="evidence" value="ECO:0007669"/>
    <property type="project" value="UniProtKB-EC"/>
</dbReference>
<dbReference type="GO" id="GO:0005654">
    <property type="term" value="C:nucleoplasm"/>
    <property type="evidence" value="ECO:0007669"/>
    <property type="project" value="TreeGrafter"/>
</dbReference>
<dbReference type="Gene3D" id="1.10.10.10">
    <property type="entry name" value="Winged helix-like DNA-binding domain superfamily/Winged helix DNA-binding domain"/>
    <property type="match status" value="1"/>
</dbReference>
<evidence type="ECO:0000256" key="19">
    <source>
        <dbReference type="ARBA" id="ARBA00049348"/>
    </source>
</evidence>
<dbReference type="InterPro" id="IPR036388">
    <property type="entry name" value="WH-like_DNA-bd_sf"/>
</dbReference>
<name>A0A2T7PY63_POMCA</name>
<proteinExistence type="inferred from homology"/>
<evidence type="ECO:0000313" key="21">
    <source>
        <dbReference type="EMBL" id="PVD38363.1"/>
    </source>
</evidence>
<dbReference type="InterPro" id="IPR036217">
    <property type="entry name" value="MethylDNA_cys_MeTrfase_DNAb"/>
</dbReference>
<keyword evidence="14" id="KW-0238">DNA-binding</keyword>
<keyword evidence="12" id="KW-0227">DNA damage</keyword>
<dbReference type="GO" id="GO:0046872">
    <property type="term" value="F:metal ion binding"/>
    <property type="evidence" value="ECO:0007669"/>
    <property type="project" value="UniProtKB-KW"/>
</dbReference>
<evidence type="ECO:0000256" key="16">
    <source>
        <dbReference type="ARBA" id="ARBA00023242"/>
    </source>
</evidence>
<keyword evidence="16" id="KW-0539">Nucleus</keyword>
<comment type="caution">
    <text evidence="21">The sequence shown here is derived from an EMBL/GenBank/DDBJ whole genome shotgun (WGS) entry which is preliminary data.</text>
</comment>
<dbReference type="GO" id="GO:0003677">
    <property type="term" value="F:DNA binding"/>
    <property type="evidence" value="ECO:0007669"/>
    <property type="project" value="UniProtKB-KW"/>
</dbReference>
<dbReference type="FunFam" id="3.30.160.70:FF:000001">
    <property type="entry name" value="Methylated-DNA--protein-cysteine methyltransferase"/>
    <property type="match status" value="1"/>
</dbReference>
<dbReference type="NCBIfam" id="TIGR00589">
    <property type="entry name" value="ogt"/>
    <property type="match status" value="1"/>
</dbReference>
<evidence type="ECO:0000256" key="6">
    <source>
        <dbReference type="ARBA" id="ARBA00011918"/>
    </source>
</evidence>
<evidence type="ECO:0000256" key="13">
    <source>
        <dbReference type="ARBA" id="ARBA00022833"/>
    </source>
</evidence>
<dbReference type="Proteomes" id="UP000245119">
    <property type="component" value="Linkage Group LG1"/>
</dbReference>
<comment type="subcellular location">
    <subcellularLocation>
        <location evidence="4">Nucleus</location>
    </subcellularLocation>
</comment>
<dbReference type="GO" id="GO:0006281">
    <property type="term" value="P:DNA repair"/>
    <property type="evidence" value="ECO:0007669"/>
    <property type="project" value="UniProtKB-KW"/>
</dbReference>
<dbReference type="InterPro" id="IPR014048">
    <property type="entry name" value="MethylDNA_cys_MeTrfase_DNA-bd"/>
</dbReference>
<dbReference type="OrthoDB" id="1907495at2759"/>
<dbReference type="InterPro" id="IPR036631">
    <property type="entry name" value="MGMT_N_sf"/>
</dbReference>
<dbReference type="AlphaFoldDB" id="A0A2T7PY63"/>
<protein>
    <recommendedName>
        <fullName evidence="7">Methylated-DNA--protein-cysteine methyltransferase</fullName>
        <ecNumber evidence="6">2.1.1.63</ecNumber>
    </recommendedName>
    <alternativeName>
        <fullName evidence="17">6-O-methylguanine-DNA methyltransferase</fullName>
    </alternativeName>
    <alternativeName>
        <fullName evidence="18">O-6-methylguanine-DNA-alkyltransferase</fullName>
    </alternativeName>
</protein>
<sequence length="234" mass="26426">MEGICSKKTLVKHKEKKTCHHGPTNTYQVQTPLGEMTIVSCPKGLHSLSQAARTDDTFKPDKWCQVEFISQLYSDNGYTYTPALHCIQWLKNYFLKQENDTRPSICPSISRKDTFTGKVWQTLTENVPFGETISYKGLSLAAGRDGAFRAVGQAMASNPVPLIIPCHRVIRSDGAFGNYAKGELNSVKEWLLQFERELFNLNSRLPYHGVHKHCILSFIQVSKEISVFTILTIL</sequence>
<evidence type="ECO:0000256" key="15">
    <source>
        <dbReference type="ARBA" id="ARBA00023204"/>
    </source>
</evidence>
<evidence type="ECO:0000256" key="17">
    <source>
        <dbReference type="ARBA" id="ARBA00030795"/>
    </source>
</evidence>
<evidence type="ECO:0000256" key="2">
    <source>
        <dbReference type="ARBA" id="ARBA00001947"/>
    </source>
</evidence>
<dbReference type="Gene3D" id="3.30.160.70">
    <property type="entry name" value="Methylated DNA-protein cysteine methyltransferase domain"/>
    <property type="match status" value="1"/>
</dbReference>
<comment type="catalytic activity">
    <reaction evidence="19">
        <text>a 6-O-methyl-2'-deoxyguanosine in DNA + L-cysteinyl-[protein] = S-methyl-L-cysteinyl-[protein] + a 2'-deoxyguanosine in DNA</text>
        <dbReference type="Rhea" id="RHEA:24000"/>
        <dbReference type="Rhea" id="RHEA-COMP:10131"/>
        <dbReference type="Rhea" id="RHEA-COMP:10132"/>
        <dbReference type="Rhea" id="RHEA-COMP:11367"/>
        <dbReference type="Rhea" id="RHEA-COMP:11368"/>
        <dbReference type="ChEBI" id="CHEBI:29950"/>
        <dbReference type="ChEBI" id="CHEBI:82612"/>
        <dbReference type="ChEBI" id="CHEBI:85445"/>
        <dbReference type="ChEBI" id="CHEBI:85448"/>
        <dbReference type="EC" id="2.1.1.63"/>
    </reaction>
</comment>
<dbReference type="SUPFAM" id="SSF46767">
    <property type="entry name" value="Methylated DNA-protein cysteine methyltransferase, C-terminal domain"/>
    <property type="match status" value="1"/>
</dbReference>
<evidence type="ECO:0000256" key="14">
    <source>
        <dbReference type="ARBA" id="ARBA00023125"/>
    </source>
</evidence>
<evidence type="ECO:0000313" key="22">
    <source>
        <dbReference type="Proteomes" id="UP000245119"/>
    </source>
</evidence>
<keyword evidence="13" id="KW-0862">Zinc</keyword>
<accession>A0A2T7PY63</accession>
<feature type="domain" description="Methylated-DNA-[protein]-cysteine S-methyltransferase DNA binding" evidence="20">
    <location>
        <begin position="115"/>
        <end position="196"/>
    </location>
</feature>
<evidence type="ECO:0000259" key="20">
    <source>
        <dbReference type="Pfam" id="PF01035"/>
    </source>
</evidence>
<evidence type="ECO:0000256" key="4">
    <source>
        <dbReference type="ARBA" id="ARBA00004123"/>
    </source>
</evidence>
<comment type="cofactor">
    <cofactor evidence="2">
        <name>Zn(2+)</name>
        <dbReference type="ChEBI" id="CHEBI:29105"/>
    </cofactor>
</comment>
<gene>
    <name evidence="21" type="ORF">C0Q70_00977</name>
</gene>
<evidence type="ECO:0000256" key="5">
    <source>
        <dbReference type="ARBA" id="ARBA00008711"/>
    </source>
</evidence>